<dbReference type="AlphaFoldDB" id="A0A0A9I318"/>
<name>A0A0A9I318_ARUDO</name>
<sequence>MTTIRAELAYTIHPNYHIAGVKNITCTRHRK</sequence>
<evidence type="ECO:0000313" key="1">
    <source>
        <dbReference type="EMBL" id="JAE39548.1"/>
    </source>
</evidence>
<dbReference type="EMBL" id="GBRH01158348">
    <property type="protein sequence ID" value="JAE39548.1"/>
    <property type="molecule type" value="Transcribed_RNA"/>
</dbReference>
<accession>A0A0A9I318</accession>
<organism evidence="1">
    <name type="scientific">Arundo donax</name>
    <name type="common">Giant reed</name>
    <name type="synonym">Donax arundinaceus</name>
    <dbReference type="NCBI Taxonomy" id="35708"/>
    <lineage>
        <taxon>Eukaryota</taxon>
        <taxon>Viridiplantae</taxon>
        <taxon>Streptophyta</taxon>
        <taxon>Embryophyta</taxon>
        <taxon>Tracheophyta</taxon>
        <taxon>Spermatophyta</taxon>
        <taxon>Magnoliopsida</taxon>
        <taxon>Liliopsida</taxon>
        <taxon>Poales</taxon>
        <taxon>Poaceae</taxon>
        <taxon>PACMAD clade</taxon>
        <taxon>Arundinoideae</taxon>
        <taxon>Arundineae</taxon>
        <taxon>Arundo</taxon>
    </lineage>
</organism>
<proteinExistence type="predicted"/>
<reference evidence="1" key="2">
    <citation type="journal article" date="2015" name="Data Brief">
        <title>Shoot transcriptome of the giant reed, Arundo donax.</title>
        <authorList>
            <person name="Barrero R.A."/>
            <person name="Guerrero F.D."/>
            <person name="Moolhuijzen P."/>
            <person name="Goolsby J.A."/>
            <person name="Tidwell J."/>
            <person name="Bellgard S.E."/>
            <person name="Bellgard M.I."/>
        </authorList>
    </citation>
    <scope>NUCLEOTIDE SEQUENCE</scope>
    <source>
        <tissue evidence="1">Shoot tissue taken approximately 20 cm above the soil surface</tissue>
    </source>
</reference>
<protein>
    <submittedName>
        <fullName evidence="1">Uncharacterized protein</fullName>
    </submittedName>
</protein>
<reference evidence="1" key="1">
    <citation type="submission" date="2014-09" db="EMBL/GenBank/DDBJ databases">
        <authorList>
            <person name="Magalhaes I.L.F."/>
            <person name="Oliveira U."/>
            <person name="Santos F.R."/>
            <person name="Vidigal T.H.D.A."/>
            <person name="Brescovit A.D."/>
            <person name="Santos A.J."/>
        </authorList>
    </citation>
    <scope>NUCLEOTIDE SEQUENCE</scope>
    <source>
        <tissue evidence="1">Shoot tissue taken approximately 20 cm above the soil surface</tissue>
    </source>
</reference>